<feature type="transmembrane region" description="Helical" evidence="7">
    <location>
        <begin position="264"/>
        <end position="285"/>
    </location>
</feature>
<accession>A0ABU1G1K5</accession>
<dbReference type="PROSITE" id="PS50850">
    <property type="entry name" value="MFS"/>
    <property type="match status" value="1"/>
</dbReference>
<feature type="transmembrane region" description="Helical" evidence="7">
    <location>
        <begin position="151"/>
        <end position="170"/>
    </location>
</feature>
<dbReference type="Gene3D" id="1.20.1250.20">
    <property type="entry name" value="MFS general substrate transporter like domains"/>
    <property type="match status" value="2"/>
</dbReference>
<comment type="caution">
    <text evidence="9">The sequence shown here is derived from an EMBL/GenBank/DDBJ whole genome shotgun (WGS) entry which is preliminary data.</text>
</comment>
<organism evidence="9 10">
    <name type="scientific">Halomonas koreensis</name>
    <dbReference type="NCBI Taxonomy" id="245385"/>
    <lineage>
        <taxon>Bacteria</taxon>
        <taxon>Pseudomonadati</taxon>
        <taxon>Pseudomonadota</taxon>
        <taxon>Gammaproteobacteria</taxon>
        <taxon>Oceanospirillales</taxon>
        <taxon>Halomonadaceae</taxon>
        <taxon>Halomonas</taxon>
    </lineage>
</organism>
<dbReference type="RefSeq" id="WP_309652421.1">
    <property type="nucleotide sequence ID" value="NZ_JARWAK010000006.1"/>
</dbReference>
<dbReference type="InterPro" id="IPR011701">
    <property type="entry name" value="MFS"/>
</dbReference>
<feature type="transmembrane region" description="Helical" evidence="7">
    <location>
        <begin position="59"/>
        <end position="84"/>
    </location>
</feature>
<feature type="transmembrane region" description="Helical" evidence="7">
    <location>
        <begin position="28"/>
        <end position="53"/>
    </location>
</feature>
<feature type="transmembrane region" description="Helical" evidence="7">
    <location>
        <begin position="182"/>
        <end position="202"/>
    </location>
</feature>
<evidence type="ECO:0000256" key="4">
    <source>
        <dbReference type="ARBA" id="ARBA00022989"/>
    </source>
</evidence>
<dbReference type="Proteomes" id="UP001264519">
    <property type="component" value="Unassembled WGS sequence"/>
</dbReference>
<dbReference type="InterPro" id="IPR020846">
    <property type="entry name" value="MFS_dom"/>
</dbReference>
<feature type="transmembrane region" description="Helical" evidence="7">
    <location>
        <begin position="337"/>
        <end position="357"/>
    </location>
</feature>
<evidence type="ECO:0000256" key="1">
    <source>
        <dbReference type="ARBA" id="ARBA00004141"/>
    </source>
</evidence>
<keyword evidence="6 7" id="KW-0472">Membrane</keyword>
<name>A0ABU1G1K5_9GAMM</name>
<evidence type="ECO:0000256" key="3">
    <source>
        <dbReference type="ARBA" id="ARBA00022692"/>
    </source>
</evidence>
<dbReference type="Pfam" id="PF07690">
    <property type="entry name" value="MFS_1"/>
    <property type="match status" value="1"/>
</dbReference>
<feature type="transmembrane region" description="Helical" evidence="7">
    <location>
        <begin position="96"/>
        <end position="114"/>
    </location>
</feature>
<evidence type="ECO:0000313" key="10">
    <source>
        <dbReference type="Proteomes" id="UP001264519"/>
    </source>
</evidence>
<dbReference type="InterPro" id="IPR036259">
    <property type="entry name" value="MFS_trans_sf"/>
</dbReference>
<evidence type="ECO:0000259" key="8">
    <source>
        <dbReference type="PROSITE" id="PS50850"/>
    </source>
</evidence>
<sequence length="427" mass="45213">MNAKDPACSPHGAPVPESPPPSLGYRTLVVVVLSPLAFALVFACWTLFAVLGIELRRELALSPLAFATLLAMPLLAGALASLPAGLAARRLGGRRVMLGCLVLICPFLWWMGHADHYLEFLLAGLGLGLGAGALAAGLVHVATLGPARHAGLALGLYGAGMVGAGLGYLLLPLVSQAYGWRLAPLLYLMPVALVAALLWLFADDAEASRPAGPRLWAALAGGLRRLRDWRPWRLAITYGFFFGAFVGLALWLPGELASRYTLSLQAAALWALPFPLAVGTGQVIGGALADHRDFRSLRWWVCAFVLVCLFLLSYPPFEMVIHGVQGPMTLSYTAPLWGFEALLIPMGLAMGLGLGSLMRLIHRDHGEDVALVGGLALTLGGVFAALLPPAFVLGSAWTGIGTAGFMFLYAALVVCMLLMLADHARRP</sequence>
<keyword evidence="4 7" id="KW-1133">Transmembrane helix</keyword>
<reference evidence="9 10" key="1">
    <citation type="submission" date="2023-04" db="EMBL/GenBank/DDBJ databases">
        <title>A long-awaited taxogenomic arrangement of the family Halomonadaceae.</title>
        <authorList>
            <person name="De La Haba R."/>
            <person name="Chuvochina M."/>
            <person name="Wittouck S."/>
            <person name="Arahal D.R."/>
            <person name="Sanchez-Porro C."/>
            <person name="Hugenholtz P."/>
            <person name="Ventosa A."/>
        </authorList>
    </citation>
    <scope>NUCLEOTIDE SEQUENCE [LARGE SCALE GENOMIC DNA]</scope>
    <source>
        <strain evidence="9 10">DSM 23530</strain>
    </source>
</reference>
<feature type="transmembrane region" description="Helical" evidence="7">
    <location>
        <begin position="234"/>
        <end position="252"/>
    </location>
</feature>
<keyword evidence="3 7" id="KW-0812">Transmembrane</keyword>
<protein>
    <submittedName>
        <fullName evidence="9">MFS transporter</fullName>
    </submittedName>
</protein>
<gene>
    <name evidence="9" type="ORF">QC818_08505</name>
</gene>
<dbReference type="PANTHER" id="PTHR23515">
    <property type="entry name" value="HIGH-AFFINITY NITRATE TRANSPORTER 2.3"/>
    <property type="match status" value="1"/>
</dbReference>
<proteinExistence type="inferred from homology"/>
<keyword evidence="10" id="KW-1185">Reference proteome</keyword>
<evidence type="ECO:0000256" key="7">
    <source>
        <dbReference type="SAM" id="Phobius"/>
    </source>
</evidence>
<comment type="similarity">
    <text evidence="2">Belongs to the major facilitator superfamily. Nitrate/nitrite porter (TC 2.A.1.8) family.</text>
</comment>
<evidence type="ECO:0000256" key="6">
    <source>
        <dbReference type="ARBA" id="ARBA00023136"/>
    </source>
</evidence>
<feature type="transmembrane region" description="Helical" evidence="7">
    <location>
        <begin position="297"/>
        <end position="317"/>
    </location>
</feature>
<feature type="transmembrane region" description="Helical" evidence="7">
    <location>
        <begin position="369"/>
        <end position="391"/>
    </location>
</feature>
<dbReference type="SUPFAM" id="SSF103473">
    <property type="entry name" value="MFS general substrate transporter"/>
    <property type="match status" value="1"/>
</dbReference>
<feature type="domain" description="Major facilitator superfamily (MFS) profile" evidence="8">
    <location>
        <begin position="27"/>
        <end position="427"/>
    </location>
</feature>
<evidence type="ECO:0000256" key="5">
    <source>
        <dbReference type="ARBA" id="ARBA00023063"/>
    </source>
</evidence>
<evidence type="ECO:0000313" key="9">
    <source>
        <dbReference type="EMBL" id="MDR5866822.1"/>
    </source>
</evidence>
<comment type="subcellular location">
    <subcellularLocation>
        <location evidence="1">Membrane</location>
        <topology evidence="1">Multi-pass membrane protein</topology>
    </subcellularLocation>
</comment>
<feature type="transmembrane region" description="Helical" evidence="7">
    <location>
        <begin position="120"/>
        <end position="139"/>
    </location>
</feature>
<keyword evidence="5" id="KW-0534">Nitrate assimilation</keyword>
<dbReference type="EMBL" id="JARWAK010000006">
    <property type="protein sequence ID" value="MDR5866822.1"/>
    <property type="molecule type" value="Genomic_DNA"/>
</dbReference>
<dbReference type="InterPro" id="IPR044772">
    <property type="entry name" value="NO3_transporter"/>
</dbReference>
<evidence type="ECO:0000256" key="2">
    <source>
        <dbReference type="ARBA" id="ARBA00008432"/>
    </source>
</evidence>
<feature type="transmembrane region" description="Helical" evidence="7">
    <location>
        <begin position="397"/>
        <end position="421"/>
    </location>
</feature>